<dbReference type="AlphaFoldDB" id="A0A371GBG1"/>
<keyword evidence="2" id="KW-1185">Reference proteome</keyword>
<gene>
    <name evidence="1" type="primary">PYR5-6</name>
    <name evidence="1" type="ORF">CR513_30581</name>
</gene>
<name>A0A371GBG1_MUCPR</name>
<evidence type="ECO:0000313" key="2">
    <source>
        <dbReference type="Proteomes" id="UP000257109"/>
    </source>
</evidence>
<evidence type="ECO:0000313" key="1">
    <source>
        <dbReference type="EMBL" id="RDX87898.1"/>
    </source>
</evidence>
<feature type="non-terminal residue" evidence="1">
    <location>
        <position position="1"/>
    </location>
</feature>
<reference evidence="1" key="1">
    <citation type="submission" date="2018-05" db="EMBL/GenBank/DDBJ databases">
        <title>Draft genome of Mucuna pruriens seed.</title>
        <authorList>
            <person name="Nnadi N.E."/>
            <person name="Vos R."/>
            <person name="Hasami M.H."/>
            <person name="Devisetty U.K."/>
            <person name="Aguiy J.C."/>
        </authorList>
    </citation>
    <scope>NUCLEOTIDE SEQUENCE [LARGE SCALE GENOMIC DNA]</scope>
    <source>
        <strain evidence="1">JCA_2017</strain>
    </source>
</reference>
<organism evidence="1 2">
    <name type="scientific">Mucuna pruriens</name>
    <name type="common">Velvet bean</name>
    <name type="synonym">Dolichos pruriens</name>
    <dbReference type="NCBI Taxonomy" id="157652"/>
    <lineage>
        <taxon>Eukaryota</taxon>
        <taxon>Viridiplantae</taxon>
        <taxon>Streptophyta</taxon>
        <taxon>Embryophyta</taxon>
        <taxon>Tracheophyta</taxon>
        <taxon>Spermatophyta</taxon>
        <taxon>Magnoliopsida</taxon>
        <taxon>eudicotyledons</taxon>
        <taxon>Gunneridae</taxon>
        <taxon>Pentapetalae</taxon>
        <taxon>rosids</taxon>
        <taxon>fabids</taxon>
        <taxon>Fabales</taxon>
        <taxon>Fabaceae</taxon>
        <taxon>Papilionoideae</taxon>
        <taxon>50 kb inversion clade</taxon>
        <taxon>NPAAA clade</taxon>
        <taxon>indigoferoid/millettioid clade</taxon>
        <taxon>Phaseoleae</taxon>
        <taxon>Mucuna</taxon>
    </lineage>
</organism>
<dbReference type="STRING" id="157652.A0A371GBG1"/>
<dbReference type="Proteomes" id="UP000257109">
    <property type="component" value="Unassembled WGS sequence"/>
</dbReference>
<dbReference type="EMBL" id="QJKJ01006101">
    <property type="protein sequence ID" value="RDX87898.1"/>
    <property type="molecule type" value="Genomic_DNA"/>
</dbReference>
<protein>
    <submittedName>
        <fullName evidence="1">Uridine 5'-monophosphate synthase</fullName>
    </submittedName>
</protein>
<accession>A0A371GBG1</accession>
<proteinExistence type="predicted"/>
<sequence>MGHLISLNPEEGTRIYQLLYAKDHSDFVINFILVNQASWPEAPINSSIQASPTVQMVTRHNALGQLI</sequence>
<comment type="caution">
    <text evidence="1">The sequence shown here is derived from an EMBL/GenBank/DDBJ whole genome shotgun (WGS) entry which is preliminary data.</text>
</comment>